<feature type="binding site" evidence="10 12">
    <location>
        <begin position="132"/>
        <end position="133"/>
    </location>
    <ligand>
        <name>L-glutamine</name>
        <dbReference type="ChEBI" id="CHEBI:58359"/>
    </ligand>
</feature>
<dbReference type="GO" id="GO:0036381">
    <property type="term" value="F:pyridoxal 5'-phosphate synthase (glutamine hydrolysing) activity"/>
    <property type="evidence" value="ECO:0007669"/>
    <property type="project" value="UniProtKB-UniRule"/>
</dbReference>
<keyword evidence="3 10" id="KW-0663">Pyridoxal phosphate</keyword>
<dbReference type="InterPro" id="IPR021196">
    <property type="entry name" value="PdxT/SNO_CS"/>
</dbReference>
<dbReference type="InterPro" id="IPR002161">
    <property type="entry name" value="PdxT/SNO"/>
</dbReference>
<evidence type="ECO:0000256" key="12">
    <source>
        <dbReference type="PIRSR" id="PIRSR005639-2"/>
    </source>
</evidence>
<feature type="active site" description="Nucleophile" evidence="10 11">
    <location>
        <position position="78"/>
    </location>
</feature>
<dbReference type="GO" id="GO:1903600">
    <property type="term" value="C:glutaminase complex"/>
    <property type="evidence" value="ECO:0007669"/>
    <property type="project" value="TreeGrafter"/>
</dbReference>
<evidence type="ECO:0000256" key="6">
    <source>
        <dbReference type="ARBA" id="ARBA00047992"/>
    </source>
</evidence>
<feature type="binding site" evidence="10 12">
    <location>
        <position position="104"/>
    </location>
    <ligand>
        <name>L-glutamine</name>
        <dbReference type="ChEBI" id="CHEBI:58359"/>
    </ligand>
</feature>
<keyword evidence="14" id="KW-1185">Reference proteome</keyword>
<comment type="catalytic activity">
    <reaction evidence="6 10">
        <text>aldehydo-D-ribose 5-phosphate + D-glyceraldehyde 3-phosphate + L-glutamine = pyridoxal 5'-phosphate + L-glutamate + phosphate + 3 H2O + H(+)</text>
        <dbReference type="Rhea" id="RHEA:31507"/>
        <dbReference type="ChEBI" id="CHEBI:15377"/>
        <dbReference type="ChEBI" id="CHEBI:15378"/>
        <dbReference type="ChEBI" id="CHEBI:29985"/>
        <dbReference type="ChEBI" id="CHEBI:43474"/>
        <dbReference type="ChEBI" id="CHEBI:58273"/>
        <dbReference type="ChEBI" id="CHEBI:58359"/>
        <dbReference type="ChEBI" id="CHEBI:59776"/>
        <dbReference type="ChEBI" id="CHEBI:597326"/>
        <dbReference type="EC" id="4.3.3.6"/>
    </reaction>
</comment>
<feature type="active site" description="Charge relay system" evidence="10 11">
    <location>
        <position position="170"/>
    </location>
</feature>
<evidence type="ECO:0000256" key="5">
    <source>
        <dbReference type="ARBA" id="ARBA00023239"/>
    </source>
</evidence>
<feature type="binding site" evidence="10 12">
    <location>
        <begin position="47"/>
        <end position="49"/>
    </location>
    <ligand>
        <name>L-glutamine</name>
        <dbReference type="ChEBI" id="CHEBI:58359"/>
    </ligand>
</feature>
<dbReference type="PANTHER" id="PTHR31559">
    <property type="entry name" value="PYRIDOXAL 5'-PHOSPHATE SYNTHASE SUBUNIT SNO"/>
    <property type="match status" value="1"/>
</dbReference>
<dbReference type="InterPro" id="IPR029062">
    <property type="entry name" value="Class_I_gatase-like"/>
</dbReference>
<sequence>MRRIGVLALQGAFDAHRRVLTALGVEAPLVRNTRDLEGLDAIVLPGGESTTMLRFLARDGLFEALGEFVAARPALGTCAGLILLAREVEPHQPSLGALDLTVARNAYGRQRDSKVLRGETRLPGGPFEMVFIRAPRITLLGAGVEVLARRGDDPVLVRQGNAIGCAFHPELGGDDRVHRLLIEACESN</sequence>
<dbReference type="Proteomes" id="UP000077875">
    <property type="component" value="Chromosome"/>
</dbReference>
<dbReference type="PROSITE" id="PS51273">
    <property type="entry name" value="GATASE_TYPE_1"/>
    <property type="match status" value="1"/>
</dbReference>
<evidence type="ECO:0000256" key="2">
    <source>
        <dbReference type="ARBA" id="ARBA00022801"/>
    </source>
</evidence>
<dbReference type="Pfam" id="PF01174">
    <property type="entry name" value="SNO"/>
    <property type="match status" value="1"/>
</dbReference>
<dbReference type="EC" id="4.3.3.6" evidence="10"/>
<reference evidence="13 14" key="1">
    <citation type="submission" date="2016-04" db="EMBL/GenBank/DDBJ databases">
        <title>Complete Genome Sequence of Halotalea alkalilenta IHB B 13600.</title>
        <authorList>
            <person name="Swarnkar M.K."/>
            <person name="Sharma A."/>
            <person name="Kaushal K."/>
            <person name="Soni R."/>
            <person name="Rana S."/>
            <person name="Singh A.K."/>
            <person name="Gulati A."/>
        </authorList>
    </citation>
    <scope>NUCLEOTIDE SEQUENCE [LARGE SCALE GENOMIC DNA]</scope>
    <source>
        <strain evidence="13 14">IHB B 13600</strain>
    </source>
</reference>
<evidence type="ECO:0000256" key="11">
    <source>
        <dbReference type="PIRSR" id="PIRSR005639-1"/>
    </source>
</evidence>
<dbReference type="SUPFAM" id="SSF52317">
    <property type="entry name" value="Class I glutamine amidotransferase-like"/>
    <property type="match status" value="1"/>
</dbReference>
<comment type="catalytic activity">
    <reaction evidence="7 10">
        <text>L-glutamine + H2O = L-glutamate + NH4(+)</text>
        <dbReference type="Rhea" id="RHEA:15889"/>
        <dbReference type="ChEBI" id="CHEBI:15377"/>
        <dbReference type="ChEBI" id="CHEBI:28938"/>
        <dbReference type="ChEBI" id="CHEBI:29985"/>
        <dbReference type="ChEBI" id="CHEBI:58359"/>
        <dbReference type="EC" id="3.5.1.2"/>
    </reaction>
</comment>
<protein>
    <recommendedName>
        <fullName evidence="10">Pyridoxal 5'-phosphate synthase subunit PdxT</fullName>
        <ecNumber evidence="10">4.3.3.6</ecNumber>
    </recommendedName>
    <alternativeName>
        <fullName evidence="10">Pdx2</fullName>
    </alternativeName>
    <alternativeName>
        <fullName evidence="10">Pyridoxal 5'-phosphate synthase glutaminase subunit</fullName>
        <ecNumber evidence="10">3.5.1.2</ecNumber>
    </alternativeName>
</protein>
<dbReference type="PROSITE" id="PS51130">
    <property type="entry name" value="PDXT_SNO_2"/>
    <property type="match status" value="1"/>
</dbReference>
<dbReference type="FunFam" id="3.40.50.880:FF:000010">
    <property type="entry name" value="uncharacterized protein LOC100176842 isoform X2"/>
    <property type="match status" value="1"/>
</dbReference>
<evidence type="ECO:0000256" key="9">
    <source>
        <dbReference type="ARBA" id="ARBA00064749"/>
    </source>
</evidence>
<dbReference type="CDD" id="cd01749">
    <property type="entry name" value="GATase1_PB"/>
    <property type="match status" value="1"/>
</dbReference>
<accession>A0A172YIY7</accession>
<dbReference type="Gene3D" id="3.40.50.880">
    <property type="match status" value="1"/>
</dbReference>
<dbReference type="GO" id="GO:0006543">
    <property type="term" value="P:L-glutamine catabolic process"/>
    <property type="evidence" value="ECO:0007669"/>
    <property type="project" value="UniProtKB-UniRule"/>
</dbReference>
<keyword evidence="2 10" id="KW-0378">Hydrolase</keyword>
<dbReference type="GO" id="GO:0042823">
    <property type="term" value="P:pyridoxal phosphate biosynthetic process"/>
    <property type="evidence" value="ECO:0007669"/>
    <property type="project" value="UniProtKB-UniRule"/>
</dbReference>
<dbReference type="HAMAP" id="MF_01615">
    <property type="entry name" value="PdxT"/>
    <property type="match status" value="1"/>
</dbReference>
<dbReference type="NCBIfam" id="TIGR03800">
    <property type="entry name" value="PLP_synth_Pdx2"/>
    <property type="match status" value="1"/>
</dbReference>
<evidence type="ECO:0000256" key="7">
    <source>
        <dbReference type="ARBA" id="ARBA00049534"/>
    </source>
</evidence>
<feature type="active site" description="Charge relay system" evidence="10 11">
    <location>
        <position position="168"/>
    </location>
</feature>
<dbReference type="PIRSF" id="PIRSF005639">
    <property type="entry name" value="Glut_amidoT_SNO"/>
    <property type="match status" value="1"/>
</dbReference>
<keyword evidence="4 10" id="KW-0315">Glutamine amidotransferase</keyword>
<evidence type="ECO:0000256" key="1">
    <source>
        <dbReference type="ARBA" id="ARBA00008345"/>
    </source>
</evidence>
<dbReference type="STRING" id="376489.A5892_18180"/>
<evidence type="ECO:0000256" key="8">
    <source>
        <dbReference type="ARBA" id="ARBA00054599"/>
    </source>
</evidence>
<evidence type="ECO:0000313" key="14">
    <source>
        <dbReference type="Proteomes" id="UP000077875"/>
    </source>
</evidence>
<dbReference type="GO" id="GO:0004359">
    <property type="term" value="F:glutaminase activity"/>
    <property type="evidence" value="ECO:0007669"/>
    <property type="project" value="UniProtKB-UniRule"/>
</dbReference>
<comment type="subunit">
    <text evidence="9 10">In the presence of PdxS, forms a dodecamer of heterodimers. Only shows activity in the heterodimer.</text>
</comment>
<dbReference type="KEGG" id="haa:A5892_18180"/>
<evidence type="ECO:0000256" key="4">
    <source>
        <dbReference type="ARBA" id="ARBA00022962"/>
    </source>
</evidence>
<comment type="pathway">
    <text evidence="10">Cofactor biosynthesis; pyridoxal 5'-phosphate biosynthesis.</text>
</comment>
<gene>
    <name evidence="10" type="primary">pdxT</name>
    <name evidence="13" type="ORF">A5892_18180</name>
</gene>
<organism evidence="13 14">
    <name type="scientific">Halotalea alkalilenta</name>
    <dbReference type="NCBI Taxonomy" id="376489"/>
    <lineage>
        <taxon>Bacteria</taxon>
        <taxon>Pseudomonadati</taxon>
        <taxon>Pseudomonadota</taxon>
        <taxon>Gammaproteobacteria</taxon>
        <taxon>Oceanospirillales</taxon>
        <taxon>Halomonadaceae</taxon>
        <taxon>Halotalea</taxon>
    </lineage>
</organism>
<keyword evidence="13" id="KW-0808">Transferase</keyword>
<keyword evidence="5 10" id="KW-0456">Lyase</keyword>
<dbReference type="GO" id="GO:0016740">
    <property type="term" value="F:transferase activity"/>
    <property type="evidence" value="ECO:0007669"/>
    <property type="project" value="UniProtKB-KW"/>
</dbReference>
<dbReference type="UniPathway" id="UPA00245"/>
<dbReference type="PANTHER" id="PTHR31559:SF0">
    <property type="entry name" value="PYRIDOXAL 5'-PHOSPHATE SYNTHASE SUBUNIT SNO1-RELATED"/>
    <property type="match status" value="1"/>
</dbReference>
<dbReference type="PROSITE" id="PS01236">
    <property type="entry name" value="PDXT_SNO_1"/>
    <property type="match status" value="1"/>
</dbReference>
<dbReference type="RefSeq" id="WP_064123999.1">
    <property type="nucleotide sequence ID" value="NZ_CP015243.1"/>
</dbReference>
<dbReference type="GO" id="GO:0008614">
    <property type="term" value="P:pyridoxine metabolic process"/>
    <property type="evidence" value="ECO:0007669"/>
    <property type="project" value="TreeGrafter"/>
</dbReference>
<evidence type="ECO:0000256" key="10">
    <source>
        <dbReference type="HAMAP-Rule" id="MF_01615"/>
    </source>
</evidence>
<comment type="function">
    <text evidence="8 10">Catalyzes the hydrolysis of glutamine to glutamate and ammonia as part of the biosynthesis of pyridoxal 5'-phosphate. The resulting ammonia molecule is channeled to the active site of PdxS.</text>
</comment>
<dbReference type="GO" id="GO:0005829">
    <property type="term" value="C:cytosol"/>
    <property type="evidence" value="ECO:0007669"/>
    <property type="project" value="TreeGrafter"/>
</dbReference>
<evidence type="ECO:0000256" key="3">
    <source>
        <dbReference type="ARBA" id="ARBA00022898"/>
    </source>
</evidence>
<proteinExistence type="inferred from homology"/>
<dbReference type="EC" id="3.5.1.2" evidence="10"/>
<comment type="similarity">
    <text evidence="1 10">Belongs to the glutaminase PdxT/SNO family.</text>
</comment>
<name>A0A172YIY7_9GAMM</name>
<evidence type="ECO:0000313" key="13">
    <source>
        <dbReference type="EMBL" id="ANF59154.1"/>
    </source>
</evidence>
<dbReference type="AlphaFoldDB" id="A0A172YIY7"/>
<dbReference type="EMBL" id="CP015243">
    <property type="protein sequence ID" value="ANF59154.1"/>
    <property type="molecule type" value="Genomic_DNA"/>
</dbReference>